<dbReference type="PANTHER" id="PTHR33993:SF2">
    <property type="entry name" value="VOC DOMAIN-CONTAINING PROTEIN"/>
    <property type="match status" value="1"/>
</dbReference>
<dbReference type="InterPro" id="IPR004360">
    <property type="entry name" value="Glyas_Fos-R_dOase_dom"/>
</dbReference>
<dbReference type="PROSITE" id="PS51819">
    <property type="entry name" value="VOC"/>
    <property type="match status" value="1"/>
</dbReference>
<dbReference type="InterPro" id="IPR029068">
    <property type="entry name" value="Glyas_Bleomycin-R_OHBP_Dase"/>
</dbReference>
<reference evidence="2 3" key="1">
    <citation type="submission" date="2020-10" db="EMBL/GenBank/DDBJ databases">
        <title>Connecting structure to function with the recovery of over 1000 high-quality activated sludge metagenome-assembled genomes encoding full-length rRNA genes using long-read sequencing.</title>
        <authorList>
            <person name="Singleton C.M."/>
            <person name="Petriglieri F."/>
            <person name="Kristensen J.M."/>
            <person name="Kirkegaard R.H."/>
            <person name="Michaelsen T.Y."/>
            <person name="Andersen M.H."/>
            <person name="Karst S.M."/>
            <person name="Dueholm M.S."/>
            <person name="Nielsen P.H."/>
            <person name="Albertsen M."/>
        </authorList>
    </citation>
    <scope>NUCLEOTIDE SEQUENCE [LARGE SCALE GENOMIC DNA]</scope>
    <source>
        <strain evidence="2">Ribe_18-Q3-R11-54_MAXAC.273</strain>
    </source>
</reference>
<name>A0A9D7SXV5_9BACT</name>
<dbReference type="EMBL" id="JADKGY010000008">
    <property type="protein sequence ID" value="MBK9982834.1"/>
    <property type="molecule type" value="Genomic_DNA"/>
</dbReference>
<comment type="caution">
    <text evidence="2">The sequence shown here is derived from an EMBL/GenBank/DDBJ whole genome shotgun (WGS) entry which is preliminary data.</text>
</comment>
<sequence>MTSNENSLNWFEISVSDISRAKKFYETIFDITMEESEMMGMKMAFFPYESGNGKASGGLVQSQMHKPSVDGVKLYLNGNPDLSVALSKVEKAGGKITMPKTNIGEGIGHMAFFVDTEGNVIALHSNN</sequence>
<evidence type="ECO:0000313" key="2">
    <source>
        <dbReference type="EMBL" id="MBK9982834.1"/>
    </source>
</evidence>
<dbReference type="CDD" id="cd07247">
    <property type="entry name" value="SgaA_N_like"/>
    <property type="match status" value="1"/>
</dbReference>
<dbReference type="SUPFAM" id="SSF54593">
    <property type="entry name" value="Glyoxalase/Bleomycin resistance protein/Dihydroxybiphenyl dioxygenase"/>
    <property type="match status" value="1"/>
</dbReference>
<evidence type="ECO:0000259" key="1">
    <source>
        <dbReference type="PROSITE" id="PS51819"/>
    </source>
</evidence>
<dbReference type="AlphaFoldDB" id="A0A9D7SXV5"/>
<accession>A0A9D7SXV5</accession>
<dbReference type="InterPro" id="IPR037523">
    <property type="entry name" value="VOC_core"/>
</dbReference>
<proteinExistence type="predicted"/>
<dbReference type="PANTHER" id="PTHR33993">
    <property type="entry name" value="GLYOXALASE-RELATED"/>
    <property type="match status" value="1"/>
</dbReference>
<dbReference type="Proteomes" id="UP000808337">
    <property type="component" value="Unassembled WGS sequence"/>
</dbReference>
<gene>
    <name evidence="2" type="ORF">IPP15_10505</name>
</gene>
<dbReference type="InterPro" id="IPR052164">
    <property type="entry name" value="Anthracycline_SecMetBiosynth"/>
</dbReference>
<organism evidence="2 3">
    <name type="scientific">Candidatus Opimibacter skivensis</name>
    <dbReference type="NCBI Taxonomy" id="2982028"/>
    <lineage>
        <taxon>Bacteria</taxon>
        <taxon>Pseudomonadati</taxon>
        <taxon>Bacteroidota</taxon>
        <taxon>Saprospiria</taxon>
        <taxon>Saprospirales</taxon>
        <taxon>Saprospiraceae</taxon>
        <taxon>Candidatus Opimibacter</taxon>
    </lineage>
</organism>
<feature type="domain" description="VOC" evidence="1">
    <location>
        <begin position="7"/>
        <end position="126"/>
    </location>
</feature>
<evidence type="ECO:0000313" key="3">
    <source>
        <dbReference type="Proteomes" id="UP000808337"/>
    </source>
</evidence>
<dbReference type="Gene3D" id="3.10.180.10">
    <property type="entry name" value="2,3-Dihydroxybiphenyl 1,2-Dioxygenase, domain 1"/>
    <property type="match status" value="1"/>
</dbReference>
<dbReference type="Pfam" id="PF00903">
    <property type="entry name" value="Glyoxalase"/>
    <property type="match status" value="1"/>
</dbReference>
<protein>
    <submittedName>
        <fullName evidence="2">VOC family protein</fullName>
    </submittedName>
</protein>